<organism evidence="2 3">
    <name type="scientific">Phytohabitans houttuyneae</name>
    <dbReference type="NCBI Taxonomy" id="1076126"/>
    <lineage>
        <taxon>Bacteria</taxon>
        <taxon>Bacillati</taxon>
        <taxon>Actinomycetota</taxon>
        <taxon>Actinomycetes</taxon>
        <taxon>Micromonosporales</taxon>
        <taxon>Micromonosporaceae</taxon>
    </lineage>
</organism>
<dbReference type="PANTHER" id="PTHR34846:SF11">
    <property type="entry name" value="4-CARBOXYMUCONOLACTONE DECARBOXYLASE FAMILY PROTEIN (AFU_ORTHOLOGUE AFUA_6G11590)"/>
    <property type="match status" value="1"/>
</dbReference>
<sequence length="189" mass="20302">MRVDGVDPARMSEAQRAIYDRYASGPRATPDNPFLLVDADGRLQGPPAVWILSPTFGQALQQIGAAVRFGSQLPARACEIAILLVGHRHRSPFELYAHRRAGIAAGLTEEDLAALAAAREPATMSDVEACVFRTTLRILERGTLADGEFHDAAGVLGEAGLFELVTIVGYYTMVAMQLAVFDVQPPDAP</sequence>
<dbReference type="EMBL" id="BLPF01000003">
    <property type="protein sequence ID" value="GFJ83957.1"/>
    <property type="molecule type" value="Genomic_DNA"/>
</dbReference>
<dbReference type="PANTHER" id="PTHR34846">
    <property type="entry name" value="4-CARBOXYMUCONOLACTONE DECARBOXYLASE FAMILY PROTEIN (AFU_ORTHOLOGUE AFUA_6G11590)"/>
    <property type="match status" value="1"/>
</dbReference>
<dbReference type="Proteomes" id="UP000482800">
    <property type="component" value="Unassembled WGS sequence"/>
</dbReference>
<reference evidence="2 3" key="1">
    <citation type="submission" date="2020-03" db="EMBL/GenBank/DDBJ databases">
        <title>Whole genome shotgun sequence of Phytohabitans houttuyneae NBRC 108639.</title>
        <authorList>
            <person name="Komaki H."/>
            <person name="Tamura T."/>
        </authorList>
    </citation>
    <scope>NUCLEOTIDE SEQUENCE [LARGE SCALE GENOMIC DNA]</scope>
    <source>
        <strain evidence="2 3">NBRC 108639</strain>
    </source>
</reference>
<dbReference type="InterPro" id="IPR029032">
    <property type="entry name" value="AhpD-like"/>
</dbReference>
<feature type="domain" description="Carboxymuconolactone decarboxylase-like" evidence="1">
    <location>
        <begin position="54"/>
        <end position="123"/>
    </location>
</feature>
<dbReference type="GO" id="GO:0051920">
    <property type="term" value="F:peroxiredoxin activity"/>
    <property type="evidence" value="ECO:0007669"/>
    <property type="project" value="InterPro"/>
</dbReference>
<reference evidence="2 3" key="2">
    <citation type="submission" date="2020-03" db="EMBL/GenBank/DDBJ databases">
        <authorList>
            <person name="Ichikawa N."/>
            <person name="Kimura A."/>
            <person name="Kitahashi Y."/>
            <person name="Uohara A."/>
        </authorList>
    </citation>
    <scope>NUCLEOTIDE SEQUENCE [LARGE SCALE GENOMIC DNA]</scope>
    <source>
        <strain evidence="2 3">NBRC 108639</strain>
    </source>
</reference>
<proteinExistence type="predicted"/>
<evidence type="ECO:0000313" key="2">
    <source>
        <dbReference type="EMBL" id="GFJ83957.1"/>
    </source>
</evidence>
<gene>
    <name evidence="2" type="ORF">Phou_081370</name>
</gene>
<dbReference type="RefSeq" id="WP_173067050.1">
    <property type="nucleotide sequence ID" value="NZ_BAABGO010000030.1"/>
</dbReference>
<dbReference type="Gene3D" id="1.20.1290.10">
    <property type="entry name" value="AhpD-like"/>
    <property type="match status" value="1"/>
</dbReference>
<comment type="caution">
    <text evidence="2">The sequence shown here is derived from an EMBL/GenBank/DDBJ whole genome shotgun (WGS) entry which is preliminary data.</text>
</comment>
<dbReference type="Pfam" id="PF02627">
    <property type="entry name" value="CMD"/>
    <property type="match status" value="1"/>
</dbReference>
<dbReference type="AlphaFoldDB" id="A0A6V8KQC2"/>
<evidence type="ECO:0000313" key="3">
    <source>
        <dbReference type="Proteomes" id="UP000482800"/>
    </source>
</evidence>
<name>A0A6V8KQC2_9ACTN</name>
<dbReference type="InterPro" id="IPR003779">
    <property type="entry name" value="CMD-like"/>
</dbReference>
<keyword evidence="3" id="KW-1185">Reference proteome</keyword>
<evidence type="ECO:0000259" key="1">
    <source>
        <dbReference type="Pfam" id="PF02627"/>
    </source>
</evidence>
<accession>A0A6V8KQC2</accession>
<protein>
    <recommendedName>
        <fullName evidence="1">Carboxymuconolactone decarboxylase-like domain-containing protein</fullName>
    </recommendedName>
</protein>
<dbReference type="SUPFAM" id="SSF69118">
    <property type="entry name" value="AhpD-like"/>
    <property type="match status" value="1"/>
</dbReference>